<evidence type="ECO:0000256" key="2">
    <source>
        <dbReference type="ARBA" id="ARBA00005005"/>
    </source>
</evidence>
<name>K6YPW4_9ALTE</name>
<evidence type="ECO:0000256" key="4">
    <source>
        <dbReference type="ARBA" id="ARBA00026121"/>
    </source>
</evidence>
<feature type="domain" description="AMP-dependent synthetase/ligase" evidence="7">
    <location>
        <begin position="5"/>
        <end position="132"/>
    </location>
</feature>
<reference evidence="10" key="1">
    <citation type="journal article" date="2014" name="Environ. Microbiol.">
        <title>Comparative genomics of the marine bacterial genus Glaciecola reveals the high degree of genomic diversity and genomic characteristic for cold adaptation.</title>
        <authorList>
            <person name="Qin Q.L."/>
            <person name="Xie B.B."/>
            <person name="Yu Y."/>
            <person name="Shu Y.L."/>
            <person name="Rong J.C."/>
            <person name="Zhang Y.J."/>
            <person name="Zhao D.L."/>
            <person name="Chen X.L."/>
            <person name="Zhang X.Y."/>
            <person name="Chen B."/>
            <person name="Zhou B.C."/>
            <person name="Zhang Y.Z."/>
        </authorList>
    </citation>
    <scope>NUCLEOTIDE SEQUENCE [LARGE SCALE GENOMIC DNA]</scope>
    <source>
        <strain evidence="10">LMG 21857</strain>
    </source>
</reference>
<evidence type="ECO:0000256" key="6">
    <source>
        <dbReference type="ARBA" id="ARBA00042773"/>
    </source>
</evidence>
<protein>
    <recommendedName>
        <fullName evidence="5">Long-chain-fatty-acid--CoA ligase</fullName>
        <ecNumber evidence="4">6.2.1.3</ecNumber>
    </recommendedName>
    <alternativeName>
        <fullName evidence="6">Long-chain acyl-CoA synthetase</fullName>
    </alternativeName>
</protein>
<dbReference type="Gene3D" id="3.40.50.12780">
    <property type="entry name" value="N-terminal domain of ligase-like"/>
    <property type="match status" value="1"/>
</dbReference>
<comment type="pathway">
    <text evidence="2">Lipid metabolism; fatty acid beta-oxidation.</text>
</comment>
<dbReference type="InterPro" id="IPR045851">
    <property type="entry name" value="AMP-bd_C_sf"/>
</dbReference>
<sequence length="267" mass="28918">MDGFISTIKESGFTLITGVNTLYVGMMTHPDFVNIDFSNLQATINGGTAAMEATSEKWQAITGLPIIQGYGLSETSPILTWTQASERTFTGKIGRAFPNTEIKLLDDEDNEVPMGERGELVAKGPQVTKGYYQQPEISAAAFTSDGYFRTGDIAIVDAEGNFQIVDRKKDMVIVSGFNVYPNDVEQVAAKCDGVVECACLGVPDEKTGEAVKLFAVKAPGSKVTEADIIAYCRAHLTPYKVPKSVVFIDEVPKSAVGKMLRRVLRDA</sequence>
<evidence type="ECO:0000313" key="10">
    <source>
        <dbReference type="Proteomes" id="UP000006322"/>
    </source>
</evidence>
<dbReference type="STRING" id="1129793.GPLA_3899"/>
<dbReference type="Proteomes" id="UP000006322">
    <property type="component" value="Unassembled WGS sequence"/>
</dbReference>
<dbReference type="EC" id="6.2.1.3" evidence="4"/>
<gene>
    <name evidence="9" type="ORF">GPLA_3899</name>
</gene>
<evidence type="ECO:0000256" key="1">
    <source>
        <dbReference type="ARBA" id="ARBA00004170"/>
    </source>
</evidence>
<evidence type="ECO:0000256" key="5">
    <source>
        <dbReference type="ARBA" id="ARBA00039545"/>
    </source>
</evidence>
<dbReference type="Gene3D" id="3.30.300.30">
    <property type="match status" value="1"/>
</dbReference>
<dbReference type="GO" id="GO:0016020">
    <property type="term" value="C:membrane"/>
    <property type="evidence" value="ECO:0007669"/>
    <property type="project" value="UniProtKB-SubCell"/>
</dbReference>
<feature type="domain" description="AMP-binding enzyme C-terminal" evidence="8">
    <location>
        <begin position="184"/>
        <end position="258"/>
    </location>
</feature>
<dbReference type="Pfam" id="PF13193">
    <property type="entry name" value="AMP-binding_C"/>
    <property type="match status" value="1"/>
</dbReference>
<dbReference type="PANTHER" id="PTHR43767">
    <property type="entry name" value="LONG-CHAIN-FATTY-ACID--COA LIGASE"/>
    <property type="match status" value="1"/>
</dbReference>
<evidence type="ECO:0000259" key="8">
    <source>
        <dbReference type="Pfam" id="PF13193"/>
    </source>
</evidence>
<organism evidence="9 10">
    <name type="scientific">Paraglaciecola polaris LMG 21857</name>
    <dbReference type="NCBI Taxonomy" id="1129793"/>
    <lineage>
        <taxon>Bacteria</taxon>
        <taxon>Pseudomonadati</taxon>
        <taxon>Pseudomonadota</taxon>
        <taxon>Gammaproteobacteria</taxon>
        <taxon>Alteromonadales</taxon>
        <taxon>Alteromonadaceae</taxon>
        <taxon>Paraglaciecola</taxon>
    </lineage>
</organism>
<dbReference type="InterPro" id="IPR025110">
    <property type="entry name" value="AMP-bd_C"/>
</dbReference>
<keyword evidence="10" id="KW-1185">Reference proteome</keyword>
<dbReference type="Pfam" id="PF00501">
    <property type="entry name" value="AMP-binding"/>
    <property type="match status" value="1"/>
</dbReference>
<dbReference type="InterPro" id="IPR050237">
    <property type="entry name" value="ATP-dep_AMP-bd_enzyme"/>
</dbReference>
<comment type="caution">
    <text evidence="9">The sequence shown here is derived from an EMBL/GenBank/DDBJ whole genome shotgun (WGS) entry which is preliminary data.</text>
</comment>
<evidence type="ECO:0000259" key="7">
    <source>
        <dbReference type="Pfam" id="PF00501"/>
    </source>
</evidence>
<evidence type="ECO:0000313" key="9">
    <source>
        <dbReference type="EMBL" id="GAC34779.1"/>
    </source>
</evidence>
<accession>K6YPW4</accession>
<dbReference type="PANTHER" id="PTHR43767:SF8">
    <property type="entry name" value="LONG-CHAIN-FATTY-ACID--COA LIGASE"/>
    <property type="match status" value="1"/>
</dbReference>
<proteinExistence type="predicted"/>
<dbReference type="InterPro" id="IPR000873">
    <property type="entry name" value="AMP-dep_synth/lig_dom"/>
</dbReference>
<keyword evidence="3" id="KW-0436">Ligase</keyword>
<dbReference type="AlphaFoldDB" id="K6YPW4"/>
<comment type="subcellular location">
    <subcellularLocation>
        <location evidence="1">Membrane</location>
        <topology evidence="1">Peripheral membrane protein</topology>
    </subcellularLocation>
</comment>
<dbReference type="GO" id="GO:0004467">
    <property type="term" value="F:long-chain fatty acid-CoA ligase activity"/>
    <property type="evidence" value="ECO:0007669"/>
    <property type="project" value="UniProtKB-EC"/>
</dbReference>
<dbReference type="InterPro" id="IPR042099">
    <property type="entry name" value="ANL_N_sf"/>
</dbReference>
<dbReference type="SUPFAM" id="SSF56801">
    <property type="entry name" value="Acetyl-CoA synthetase-like"/>
    <property type="match status" value="1"/>
</dbReference>
<evidence type="ECO:0000256" key="3">
    <source>
        <dbReference type="ARBA" id="ARBA00022598"/>
    </source>
</evidence>
<dbReference type="EMBL" id="BAER01000115">
    <property type="protein sequence ID" value="GAC34779.1"/>
    <property type="molecule type" value="Genomic_DNA"/>
</dbReference>